<accession>A0A093S994</accession>
<dbReference type="EMBL" id="KL670500">
    <property type="protein sequence ID" value="KFW79444.1"/>
    <property type="molecule type" value="Genomic_DNA"/>
</dbReference>
<gene>
    <name evidence="1" type="ORF">N305_11245</name>
</gene>
<keyword evidence="2" id="KW-1185">Reference proteome</keyword>
<feature type="non-terminal residue" evidence="1">
    <location>
        <position position="1"/>
    </location>
</feature>
<organism evidence="1 2">
    <name type="scientific">Manacus vitellinus</name>
    <name type="common">golden-collared manakin</name>
    <dbReference type="NCBI Taxonomy" id="328815"/>
    <lineage>
        <taxon>Eukaryota</taxon>
        <taxon>Metazoa</taxon>
        <taxon>Chordata</taxon>
        <taxon>Craniata</taxon>
        <taxon>Vertebrata</taxon>
        <taxon>Euteleostomi</taxon>
        <taxon>Archelosauria</taxon>
        <taxon>Archosauria</taxon>
        <taxon>Dinosauria</taxon>
        <taxon>Saurischia</taxon>
        <taxon>Theropoda</taxon>
        <taxon>Coelurosauria</taxon>
        <taxon>Aves</taxon>
        <taxon>Neognathae</taxon>
        <taxon>Neoaves</taxon>
        <taxon>Telluraves</taxon>
        <taxon>Australaves</taxon>
        <taxon>Passeriformes</taxon>
        <taxon>Pipridae</taxon>
        <taxon>Manacus</taxon>
    </lineage>
</organism>
<feature type="non-terminal residue" evidence="1">
    <location>
        <position position="57"/>
    </location>
</feature>
<evidence type="ECO:0000313" key="1">
    <source>
        <dbReference type="EMBL" id="KFW79444.1"/>
    </source>
</evidence>
<dbReference type="OrthoDB" id="9838443at2759"/>
<dbReference type="SUPFAM" id="SSF58069">
    <property type="entry name" value="Virus ectodomain"/>
    <property type="match status" value="1"/>
</dbReference>
<proteinExistence type="predicted"/>
<sequence length="57" mass="6586">FLLLSHGRGCQEFESMCCLNISDHSESIYRQIATLQEETKKITRETGFFDLEGWLSS</sequence>
<protein>
    <submittedName>
        <fullName evidence="1">Uncharacterized protein</fullName>
    </submittedName>
</protein>
<dbReference type="Proteomes" id="UP000053258">
    <property type="component" value="Unassembled WGS sequence"/>
</dbReference>
<dbReference type="Gene3D" id="1.10.287.210">
    <property type="match status" value="1"/>
</dbReference>
<name>A0A093S994_9PASS</name>
<reference evidence="1 2" key="1">
    <citation type="submission" date="2014-06" db="EMBL/GenBank/DDBJ databases">
        <title>Genome evolution of avian class.</title>
        <authorList>
            <person name="Zhang G."/>
            <person name="Li C."/>
        </authorList>
    </citation>
    <scope>NUCLEOTIDE SEQUENCE [LARGE SCALE GENOMIC DNA]</scope>
    <source>
        <strain evidence="1">BGI_N305</strain>
    </source>
</reference>
<dbReference type="AlphaFoldDB" id="A0A093S994"/>
<evidence type="ECO:0000313" key="2">
    <source>
        <dbReference type="Proteomes" id="UP000053258"/>
    </source>
</evidence>